<dbReference type="Proteomes" id="UP001231189">
    <property type="component" value="Unassembled WGS sequence"/>
</dbReference>
<feature type="region of interest" description="Disordered" evidence="1">
    <location>
        <begin position="1"/>
        <end position="51"/>
    </location>
</feature>
<name>A0AAD8RHW6_LOLMU</name>
<dbReference type="EMBL" id="JAUUTY010000006">
    <property type="protein sequence ID" value="KAK1620484.1"/>
    <property type="molecule type" value="Genomic_DNA"/>
</dbReference>
<evidence type="ECO:0000259" key="2">
    <source>
        <dbReference type="Pfam" id="PF13961"/>
    </source>
</evidence>
<protein>
    <recommendedName>
        <fullName evidence="2">DUF4219 domain-containing protein</fullName>
    </recommendedName>
</protein>
<dbReference type="AlphaFoldDB" id="A0AAD8RHW6"/>
<organism evidence="3 4">
    <name type="scientific">Lolium multiflorum</name>
    <name type="common">Italian ryegrass</name>
    <name type="synonym">Lolium perenne subsp. multiflorum</name>
    <dbReference type="NCBI Taxonomy" id="4521"/>
    <lineage>
        <taxon>Eukaryota</taxon>
        <taxon>Viridiplantae</taxon>
        <taxon>Streptophyta</taxon>
        <taxon>Embryophyta</taxon>
        <taxon>Tracheophyta</taxon>
        <taxon>Spermatophyta</taxon>
        <taxon>Magnoliopsida</taxon>
        <taxon>Liliopsida</taxon>
        <taxon>Poales</taxon>
        <taxon>Poaceae</taxon>
        <taxon>BOP clade</taxon>
        <taxon>Pooideae</taxon>
        <taxon>Poodae</taxon>
        <taxon>Poeae</taxon>
        <taxon>Poeae Chloroplast Group 2 (Poeae type)</taxon>
        <taxon>Loliodinae</taxon>
        <taxon>Loliinae</taxon>
        <taxon>Lolium</taxon>
    </lineage>
</organism>
<evidence type="ECO:0000256" key="1">
    <source>
        <dbReference type="SAM" id="MobiDB-lite"/>
    </source>
</evidence>
<reference evidence="3" key="1">
    <citation type="submission" date="2023-07" db="EMBL/GenBank/DDBJ databases">
        <title>A chromosome-level genome assembly of Lolium multiflorum.</title>
        <authorList>
            <person name="Chen Y."/>
            <person name="Copetti D."/>
            <person name="Kolliker R."/>
            <person name="Studer B."/>
        </authorList>
    </citation>
    <scope>NUCLEOTIDE SEQUENCE</scope>
    <source>
        <strain evidence="3">02402/16</strain>
        <tissue evidence="3">Leaf</tissue>
    </source>
</reference>
<sequence length="168" mass="18316">MSKTPSAKLKAAAEAHGRGKSKPPGTQGRRTSLSPALRRGRSPSRRGGGEMVVRERVVRESTGSAQYPTLTRSNYPEWAMVMRVQLQAQHLWDVIQYGADEEDDDPAALAALLRAVPPELVRTLAMKDCAKRAWETLKTMRLGCERAAGSSKICVSAPASRSRNSRSA</sequence>
<feature type="domain" description="DUF4219" evidence="2">
    <location>
        <begin position="70"/>
        <end position="95"/>
    </location>
</feature>
<keyword evidence="4" id="KW-1185">Reference proteome</keyword>
<dbReference type="InterPro" id="IPR025314">
    <property type="entry name" value="DUF4219"/>
</dbReference>
<dbReference type="Pfam" id="PF13961">
    <property type="entry name" value="DUF4219"/>
    <property type="match status" value="1"/>
</dbReference>
<evidence type="ECO:0000313" key="3">
    <source>
        <dbReference type="EMBL" id="KAK1620484.1"/>
    </source>
</evidence>
<comment type="caution">
    <text evidence="3">The sequence shown here is derived from an EMBL/GenBank/DDBJ whole genome shotgun (WGS) entry which is preliminary data.</text>
</comment>
<proteinExistence type="predicted"/>
<evidence type="ECO:0000313" key="4">
    <source>
        <dbReference type="Proteomes" id="UP001231189"/>
    </source>
</evidence>
<gene>
    <name evidence="3" type="ORF">QYE76_026001</name>
</gene>
<accession>A0AAD8RHW6</accession>